<proteinExistence type="predicted"/>
<dbReference type="InterPro" id="IPR018200">
    <property type="entry name" value="USP_CS"/>
</dbReference>
<dbReference type="Proteomes" id="UP001168821">
    <property type="component" value="Unassembled WGS sequence"/>
</dbReference>
<organism evidence="9 10">
    <name type="scientific">Zophobas morio</name>
    <dbReference type="NCBI Taxonomy" id="2755281"/>
    <lineage>
        <taxon>Eukaryota</taxon>
        <taxon>Metazoa</taxon>
        <taxon>Ecdysozoa</taxon>
        <taxon>Arthropoda</taxon>
        <taxon>Hexapoda</taxon>
        <taxon>Insecta</taxon>
        <taxon>Pterygota</taxon>
        <taxon>Neoptera</taxon>
        <taxon>Endopterygota</taxon>
        <taxon>Coleoptera</taxon>
        <taxon>Polyphaga</taxon>
        <taxon>Cucujiformia</taxon>
        <taxon>Tenebrionidae</taxon>
        <taxon>Zophobas</taxon>
    </lineage>
</organism>
<reference evidence="9" key="1">
    <citation type="journal article" date="2023" name="G3 (Bethesda)">
        <title>Whole genome assemblies of Zophobas morio and Tenebrio molitor.</title>
        <authorList>
            <person name="Kaur S."/>
            <person name="Stinson S.A."/>
            <person name="diCenzo G.C."/>
        </authorList>
    </citation>
    <scope>NUCLEOTIDE SEQUENCE</scope>
    <source>
        <strain evidence="9">QUZm001</strain>
    </source>
</reference>
<dbReference type="InterPro" id="IPR001394">
    <property type="entry name" value="Peptidase_C19_UCH"/>
</dbReference>
<dbReference type="SUPFAM" id="SSF54236">
    <property type="entry name" value="Ubiquitin-like"/>
    <property type="match status" value="1"/>
</dbReference>
<comment type="caution">
    <text evidence="9">The sequence shown here is derived from an EMBL/GenBank/DDBJ whole genome shotgun (WGS) entry which is preliminary data.</text>
</comment>
<sequence length="404" mass="46252">MTLKSGACNVCVKWNGEKFSDLLVDLAEPPLLLKAYLFSLTGVEPSNQKIFIKGKPLGAFIEKFPQFAEKGQRGEPLQHDAEECWTLLTRLFEETLPKTVNTEASLVDSYLKGIFFTKNIYGYCSPHENFMNLGEFTVRYENTECIKEVQSATSKFLFLKCLINNGIDVSHSFIRTILFFAEVNHLEKGISLALRGTLEKKSAYLDRSCVFSYNSEISRLPGYLCVQFMRFYWKQSKAKKVKVVRNVKFPIELDLFEFCSADLREKLKEMRFKIKEFDDVVSKTKSSSQNNNKTPSLEYFPFSFETDPGSNNSGKYTLRAVLTHKGMYADGGHYVSWIRQALSDSWILYDDEKVSFKKQEDILKLSGGGYFDNFPFFLSVTIYLVFLFFLAVNTIAPISCSTLP</sequence>
<dbReference type="EMBL" id="JALNTZ010002179">
    <property type="protein sequence ID" value="KAJ3619891.1"/>
    <property type="molecule type" value="Genomic_DNA"/>
</dbReference>
<dbReference type="SUPFAM" id="SSF54001">
    <property type="entry name" value="Cysteine proteinases"/>
    <property type="match status" value="1"/>
</dbReference>
<keyword evidence="7" id="KW-1133">Transmembrane helix</keyword>
<evidence type="ECO:0000256" key="2">
    <source>
        <dbReference type="ARBA" id="ARBA00012759"/>
    </source>
</evidence>
<accession>A0AA38LZ84</accession>
<keyword evidence="4" id="KW-0833">Ubl conjugation pathway</keyword>
<keyword evidence="10" id="KW-1185">Reference proteome</keyword>
<dbReference type="PROSITE" id="PS00973">
    <property type="entry name" value="USP_2"/>
    <property type="match status" value="1"/>
</dbReference>
<keyword evidence="7" id="KW-0472">Membrane</keyword>
<evidence type="ECO:0000256" key="5">
    <source>
        <dbReference type="ARBA" id="ARBA00022801"/>
    </source>
</evidence>
<dbReference type="GO" id="GO:0061136">
    <property type="term" value="P:regulation of proteasomal protein catabolic process"/>
    <property type="evidence" value="ECO:0007669"/>
    <property type="project" value="TreeGrafter"/>
</dbReference>
<dbReference type="EC" id="3.4.19.12" evidence="2"/>
<evidence type="ECO:0000313" key="10">
    <source>
        <dbReference type="Proteomes" id="UP001168821"/>
    </source>
</evidence>
<feature type="domain" description="USP" evidence="8">
    <location>
        <begin position="5"/>
        <end position="375"/>
    </location>
</feature>
<evidence type="ECO:0000256" key="7">
    <source>
        <dbReference type="SAM" id="Phobius"/>
    </source>
</evidence>
<dbReference type="GO" id="GO:0070628">
    <property type="term" value="F:proteasome binding"/>
    <property type="evidence" value="ECO:0007669"/>
    <property type="project" value="TreeGrafter"/>
</dbReference>
<evidence type="ECO:0000259" key="8">
    <source>
        <dbReference type="PROSITE" id="PS50235"/>
    </source>
</evidence>
<feature type="transmembrane region" description="Helical" evidence="7">
    <location>
        <begin position="374"/>
        <end position="396"/>
    </location>
</feature>
<dbReference type="InterPro" id="IPR028889">
    <property type="entry name" value="USP"/>
</dbReference>
<evidence type="ECO:0000256" key="3">
    <source>
        <dbReference type="ARBA" id="ARBA00022670"/>
    </source>
</evidence>
<evidence type="ECO:0000256" key="6">
    <source>
        <dbReference type="ARBA" id="ARBA00022807"/>
    </source>
</evidence>
<dbReference type="GO" id="GO:0004843">
    <property type="term" value="F:cysteine-type deubiquitinase activity"/>
    <property type="evidence" value="ECO:0007669"/>
    <property type="project" value="UniProtKB-EC"/>
</dbReference>
<comment type="catalytic activity">
    <reaction evidence="1">
        <text>Thiol-dependent hydrolysis of ester, thioester, amide, peptide and isopeptide bonds formed by the C-terminal Gly of ubiquitin (a 76-residue protein attached to proteins as an intracellular targeting signal).</text>
        <dbReference type="EC" id="3.4.19.12"/>
    </reaction>
</comment>
<name>A0AA38LZ84_9CUCU</name>
<dbReference type="PANTHER" id="PTHR43982:SF1">
    <property type="entry name" value="UBIQUITIN CARBOXYL-TERMINAL HYDROLASE 14"/>
    <property type="match status" value="1"/>
</dbReference>
<evidence type="ECO:0000256" key="4">
    <source>
        <dbReference type="ARBA" id="ARBA00022786"/>
    </source>
</evidence>
<evidence type="ECO:0000313" key="9">
    <source>
        <dbReference type="EMBL" id="KAJ3619891.1"/>
    </source>
</evidence>
<keyword evidence="3" id="KW-0645">Protease</keyword>
<dbReference type="GO" id="GO:0043161">
    <property type="term" value="P:proteasome-mediated ubiquitin-dependent protein catabolic process"/>
    <property type="evidence" value="ECO:0007669"/>
    <property type="project" value="InterPro"/>
</dbReference>
<dbReference type="InterPro" id="IPR038765">
    <property type="entry name" value="Papain-like_cys_pep_sf"/>
</dbReference>
<keyword evidence="7" id="KW-0812">Transmembrane</keyword>
<evidence type="ECO:0000256" key="1">
    <source>
        <dbReference type="ARBA" id="ARBA00000707"/>
    </source>
</evidence>
<keyword evidence="5" id="KW-0378">Hydrolase</keyword>
<gene>
    <name evidence="9" type="ORF">Zmor_008701</name>
</gene>
<dbReference type="InterPro" id="IPR029071">
    <property type="entry name" value="Ubiquitin-like_domsf"/>
</dbReference>
<protein>
    <recommendedName>
        <fullName evidence="2">ubiquitinyl hydrolase 1</fullName>
        <ecNumber evidence="2">3.4.19.12</ecNumber>
    </recommendedName>
</protein>
<dbReference type="InterPro" id="IPR044635">
    <property type="entry name" value="UBP14-like"/>
</dbReference>
<dbReference type="Gene3D" id="3.90.70.10">
    <property type="entry name" value="Cysteine proteinases"/>
    <property type="match status" value="1"/>
</dbReference>
<dbReference type="Pfam" id="PF00443">
    <property type="entry name" value="UCH"/>
    <property type="match status" value="1"/>
</dbReference>
<keyword evidence="6" id="KW-0788">Thiol protease</keyword>
<dbReference type="PROSITE" id="PS50235">
    <property type="entry name" value="USP_3"/>
    <property type="match status" value="1"/>
</dbReference>
<dbReference type="GO" id="GO:0016579">
    <property type="term" value="P:protein deubiquitination"/>
    <property type="evidence" value="ECO:0007669"/>
    <property type="project" value="InterPro"/>
</dbReference>
<dbReference type="PANTHER" id="PTHR43982">
    <property type="entry name" value="UBIQUITIN CARBOXYL-TERMINAL HYDROLASE"/>
    <property type="match status" value="1"/>
</dbReference>
<dbReference type="AlphaFoldDB" id="A0AA38LZ84"/>